<feature type="compositionally biased region" description="Basic and acidic residues" evidence="1">
    <location>
        <begin position="210"/>
        <end position="227"/>
    </location>
</feature>
<feature type="region of interest" description="Disordered" evidence="1">
    <location>
        <begin position="210"/>
        <end position="263"/>
    </location>
</feature>
<dbReference type="EMBL" id="JANBVO010000090">
    <property type="protein sequence ID" value="KAJ9130417.1"/>
    <property type="molecule type" value="Genomic_DNA"/>
</dbReference>
<gene>
    <name evidence="2" type="ORF">NKR23_g12210</name>
</gene>
<evidence type="ECO:0000313" key="2">
    <source>
        <dbReference type="EMBL" id="KAJ9130417.1"/>
    </source>
</evidence>
<dbReference type="Proteomes" id="UP001174694">
    <property type="component" value="Unassembled WGS sequence"/>
</dbReference>
<keyword evidence="3" id="KW-1185">Reference proteome</keyword>
<organism evidence="2 3">
    <name type="scientific">Pleurostoma richardsiae</name>
    <dbReference type="NCBI Taxonomy" id="41990"/>
    <lineage>
        <taxon>Eukaryota</taxon>
        <taxon>Fungi</taxon>
        <taxon>Dikarya</taxon>
        <taxon>Ascomycota</taxon>
        <taxon>Pezizomycotina</taxon>
        <taxon>Sordariomycetes</taxon>
        <taxon>Sordariomycetidae</taxon>
        <taxon>Calosphaeriales</taxon>
        <taxon>Pleurostomataceae</taxon>
        <taxon>Pleurostoma</taxon>
    </lineage>
</organism>
<name>A0AA38VD00_9PEZI</name>
<dbReference type="PANTHER" id="PTHR21521:SF0">
    <property type="entry name" value="AMUN, ISOFORM A"/>
    <property type="match status" value="1"/>
</dbReference>
<accession>A0AA38VD00</accession>
<dbReference type="PANTHER" id="PTHR21521">
    <property type="entry name" value="AMUN, ISOFORM A"/>
    <property type="match status" value="1"/>
</dbReference>
<proteinExistence type="predicted"/>
<evidence type="ECO:0000256" key="1">
    <source>
        <dbReference type="SAM" id="MobiDB-lite"/>
    </source>
</evidence>
<evidence type="ECO:0000313" key="3">
    <source>
        <dbReference type="Proteomes" id="UP001174694"/>
    </source>
</evidence>
<sequence>MGRKQPQPEDITLQEFQDALGRYEALIGRVSDSKGAKAGQKTLAELDKYRYEEAVQIFGSGDPKRLMGIDEVKTLVEWKLRHGKFRPTLMKLVSSNDTTAVKDTIQEAVGLYKKTADTAAALNVLTKLKGIGPATASLLLAVHDPERVAFFADEAFYWLCSGGRKSPIKYNAKEYQALHEETQKLRDRLGVRAVDVERVTYVILNERGEESPARVEDSKSRAAEEPGAKTSKQPVAKRKKEPVEETKEAVTSARRSKRTKRSS</sequence>
<comment type="caution">
    <text evidence="2">The sequence shown here is derived from an EMBL/GenBank/DDBJ whole genome shotgun (WGS) entry which is preliminary data.</text>
</comment>
<protein>
    <submittedName>
        <fullName evidence="2">DUF1479 domain protein</fullName>
    </submittedName>
</protein>
<dbReference type="AlphaFoldDB" id="A0AA38VD00"/>
<feature type="compositionally biased region" description="Basic residues" evidence="1">
    <location>
        <begin position="254"/>
        <end position="263"/>
    </location>
</feature>
<reference evidence="2" key="1">
    <citation type="submission" date="2022-07" db="EMBL/GenBank/DDBJ databases">
        <title>Fungi with potential for degradation of polypropylene.</title>
        <authorList>
            <person name="Gostincar C."/>
        </authorList>
    </citation>
    <scope>NUCLEOTIDE SEQUENCE</scope>
    <source>
        <strain evidence="2">EXF-13308</strain>
    </source>
</reference>